<evidence type="ECO:0000256" key="1">
    <source>
        <dbReference type="SAM" id="MobiDB-lite"/>
    </source>
</evidence>
<keyword evidence="2" id="KW-0472">Membrane</keyword>
<comment type="caution">
    <text evidence="4">The sequence shown here is derived from an EMBL/GenBank/DDBJ whole genome shotgun (WGS) entry which is preliminary data.</text>
</comment>
<name>A0A5M3WJP2_9ACTN</name>
<feature type="transmembrane region" description="Helical" evidence="2">
    <location>
        <begin position="58"/>
        <end position="79"/>
    </location>
</feature>
<dbReference type="EMBL" id="BLAE01000015">
    <property type="protein sequence ID" value="GES09397.1"/>
    <property type="molecule type" value="Genomic_DNA"/>
</dbReference>
<organism evidence="4 5">
    <name type="scientific">Acrocarpospora macrocephala</name>
    <dbReference type="NCBI Taxonomy" id="150177"/>
    <lineage>
        <taxon>Bacteria</taxon>
        <taxon>Bacillati</taxon>
        <taxon>Actinomycetota</taxon>
        <taxon>Actinomycetes</taxon>
        <taxon>Streptosporangiales</taxon>
        <taxon>Streptosporangiaceae</taxon>
        <taxon>Acrocarpospora</taxon>
    </lineage>
</organism>
<keyword evidence="5" id="KW-1185">Reference proteome</keyword>
<feature type="transmembrane region" description="Helical" evidence="2">
    <location>
        <begin position="20"/>
        <end position="46"/>
    </location>
</feature>
<feature type="transmembrane region" description="Helical" evidence="2">
    <location>
        <begin position="166"/>
        <end position="184"/>
    </location>
</feature>
<keyword evidence="2" id="KW-0812">Transmembrane</keyword>
<gene>
    <name evidence="4" type="ORF">Amac_029930</name>
</gene>
<sequence>MSNLLHGFSDVLTWANLGYLAIGVMVGMMIGLIPGLGSIAGMVLLFPLAFTLDPLPAIAMLAAVYYGAMYGGSVSAILINMPGHDNAVASSFDGYPMAARGRAGQALVIHAVTSFLGGTLGLVLLCLLAPIGSRLAGSLGPPEFFMLVILALALMTGIVGDDKIKGLLSALFGFAIATVGIDLVTGQSRFTFGNPLLLGGIDMVPVTVGLFAIGEVLYSIYTGQHRKGPEAAAALPKLTFRPSREEVESSRFATLRGTLIGFALGAMPGAGATVASLSAYSIEKSVSKRPERFGKGAVEGLAAPEAAHNAATSGAMMPLLSLGIPGSAATAVLLSAFLVVGLQPGPLLMRENPEFAWGVIASMYLGNVVLLIICIAGIPLLARVVRVHFKYIGPIVVVIATVGAYLSHTSVADVLIMYVFGVIGFFMRVNGYSPALTVIAMVLGPLAESAIRQSLLISSGSLLIFVERPFSLIVVIVVLAILVLQLIMPALRRRRHRTSDDGPAGPAEQPIVMSAN</sequence>
<protein>
    <recommendedName>
        <fullName evidence="3">DUF112 domain-containing protein</fullName>
    </recommendedName>
</protein>
<dbReference type="OrthoDB" id="9781349at2"/>
<reference evidence="4 5" key="1">
    <citation type="submission" date="2019-10" db="EMBL/GenBank/DDBJ databases">
        <title>Whole genome shotgun sequence of Acrocarpospora macrocephala NBRC 16266.</title>
        <authorList>
            <person name="Ichikawa N."/>
            <person name="Kimura A."/>
            <person name="Kitahashi Y."/>
            <person name="Komaki H."/>
            <person name="Oguchi A."/>
        </authorList>
    </citation>
    <scope>NUCLEOTIDE SEQUENCE [LARGE SCALE GENOMIC DNA]</scope>
    <source>
        <strain evidence="4 5">NBRC 16266</strain>
    </source>
</reference>
<feature type="transmembrane region" description="Helical" evidence="2">
    <location>
        <begin position="196"/>
        <end position="221"/>
    </location>
</feature>
<feature type="transmembrane region" description="Helical" evidence="2">
    <location>
        <begin position="107"/>
        <end position="132"/>
    </location>
</feature>
<proteinExistence type="predicted"/>
<dbReference type="RefSeq" id="WP_155354935.1">
    <property type="nucleotide sequence ID" value="NZ_BAAAHL010000069.1"/>
</dbReference>
<dbReference type="AlphaFoldDB" id="A0A5M3WJP2"/>
<feature type="transmembrane region" description="Helical" evidence="2">
    <location>
        <begin position="389"/>
        <end position="408"/>
    </location>
</feature>
<feature type="transmembrane region" description="Helical" evidence="2">
    <location>
        <begin position="472"/>
        <end position="491"/>
    </location>
</feature>
<feature type="domain" description="DUF112" evidence="3">
    <location>
        <begin position="17"/>
        <end position="438"/>
    </location>
</feature>
<evidence type="ECO:0000259" key="3">
    <source>
        <dbReference type="Pfam" id="PF01970"/>
    </source>
</evidence>
<feature type="transmembrane region" description="Helical" evidence="2">
    <location>
        <begin position="144"/>
        <end position="160"/>
    </location>
</feature>
<feature type="transmembrane region" description="Helical" evidence="2">
    <location>
        <begin position="319"/>
        <end position="343"/>
    </location>
</feature>
<feature type="transmembrane region" description="Helical" evidence="2">
    <location>
        <begin position="355"/>
        <end position="382"/>
    </location>
</feature>
<dbReference type="PANTHER" id="PTHR35342">
    <property type="entry name" value="TRICARBOXYLIC TRANSPORT PROTEIN"/>
    <property type="match status" value="1"/>
</dbReference>
<dbReference type="Pfam" id="PF01970">
    <property type="entry name" value="TctA"/>
    <property type="match status" value="1"/>
</dbReference>
<feature type="region of interest" description="Disordered" evidence="1">
    <location>
        <begin position="496"/>
        <end position="516"/>
    </location>
</feature>
<keyword evidence="2" id="KW-1133">Transmembrane helix</keyword>
<dbReference type="Proteomes" id="UP000331127">
    <property type="component" value="Unassembled WGS sequence"/>
</dbReference>
<evidence type="ECO:0000313" key="4">
    <source>
        <dbReference type="EMBL" id="GES09397.1"/>
    </source>
</evidence>
<accession>A0A5M3WJP2</accession>
<evidence type="ECO:0000256" key="2">
    <source>
        <dbReference type="SAM" id="Phobius"/>
    </source>
</evidence>
<dbReference type="PANTHER" id="PTHR35342:SF5">
    <property type="entry name" value="TRICARBOXYLIC TRANSPORT PROTEIN"/>
    <property type="match status" value="1"/>
</dbReference>
<dbReference type="InterPro" id="IPR002823">
    <property type="entry name" value="DUF112_TM"/>
</dbReference>
<evidence type="ECO:0000313" key="5">
    <source>
        <dbReference type="Proteomes" id="UP000331127"/>
    </source>
</evidence>